<dbReference type="Gene3D" id="3.10.310.70">
    <property type="match status" value="1"/>
</dbReference>
<dbReference type="InterPro" id="IPR032466">
    <property type="entry name" value="Metal_Hydrolase"/>
</dbReference>
<dbReference type="InterPro" id="IPR011059">
    <property type="entry name" value="Metal-dep_hydrolase_composite"/>
</dbReference>
<dbReference type="EMBL" id="CAMGYJ010000004">
    <property type="protein sequence ID" value="CAI0404369.1"/>
    <property type="molecule type" value="Genomic_DNA"/>
</dbReference>
<proteinExistence type="predicted"/>
<gene>
    <name evidence="2" type="ORF">LITE_LOCUS12428</name>
</gene>
<dbReference type="CDD" id="cd01300">
    <property type="entry name" value="YtcJ_like"/>
    <property type="match status" value="1"/>
</dbReference>
<dbReference type="GO" id="GO:0016810">
    <property type="term" value="F:hydrolase activity, acting on carbon-nitrogen (but not peptide) bonds"/>
    <property type="evidence" value="ECO:0007669"/>
    <property type="project" value="InterPro"/>
</dbReference>
<dbReference type="SUPFAM" id="SSF51338">
    <property type="entry name" value="Composite domain of metallo-dependent hydrolases"/>
    <property type="match status" value="1"/>
</dbReference>
<evidence type="ECO:0000259" key="1">
    <source>
        <dbReference type="Pfam" id="PF07969"/>
    </source>
</evidence>
<dbReference type="InterPro" id="IPR013108">
    <property type="entry name" value="Amidohydro_3"/>
</dbReference>
<keyword evidence="3" id="KW-1185">Reference proteome</keyword>
<dbReference type="Proteomes" id="UP001154282">
    <property type="component" value="Unassembled WGS sequence"/>
</dbReference>
<evidence type="ECO:0000313" key="3">
    <source>
        <dbReference type="Proteomes" id="UP001154282"/>
    </source>
</evidence>
<name>A0AAV0J684_9ROSI</name>
<dbReference type="AlphaFoldDB" id="A0AAV0J684"/>
<dbReference type="SUPFAM" id="SSF51556">
    <property type="entry name" value="Metallo-dependent hydrolases"/>
    <property type="match status" value="1"/>
</dbReference>
<comment type="caution">
    <text evidence="2">The sequence shown here is derived from an EMBL/GenBank/DDBJ whole genome shotgun (WGS) entry which is preliminary data.</text>
</comment>
<dbReference type="FunFam" id="3.10.310.70:FF:000002">
    <property type="entry name" value="LAF3/LAF3 ISF1/LAF3 ISF2"/>
    <property type="match status" value="1"/>
</dbReference>
<evidence type="ECO:0000313" key="2">
    <source>
        <dbReference type="EMBL" id="CAI0404369.1"/>
    </source>
</evidence>
<dbReference type="Gene3D" id="2.30.40.10">
    <property type="entry name" value="Urease, subunit C, domain 1"/>
    <property type="match status" value="1"/>
</dbReference>
<feature type="domain" description="Amidohydrolase 3" evidence="1">
    <location>
        <begin position="92"/>
        <end position="576"/>
    </location>
</feature>
<dbReference type="InterPro" id="IPR033932">
    <property type="entry name" value="YtcJ-like"/>
</dbReference>
<organism evidence="2 3">
    <name type="scientific">Linum tenue</name>
    <dbReference type="NCBI Taxonomy" id="586396"/>
    <lineage>
        <taxon>Eukaryota</taxon>
        <taxon>Viridiplantae</taxon>
        <taxon>Streptophyta</taxon>
        <taxon>Embryophyta</taxon>
        <taxon>Tracheophyta</taxon>
        <taxon>Spermatophyta</taxon>
        <taxon>Magnoliopsida</taxon>
        <taxon>eudicotyledons</taxon>
        <taxon>Gunneridae</taxon>
        <taxon>Pentapetalae</taxon>
        <taxon>rosids</taxon>
        <taxon>fabids</taxon>
        <taxon>Malpighiales</taxon>
        <taxon>Linaceae</taxon>
        <taxon>Linum</taxon>
    </lineage>
</organism>
<dbReference type="Pfam" id="PF07969">
    <property type="entry name" value="Amidohydro_3"/>
    <property type="match status" value="1"/>
</dbReference>
<dbReference type="PANTHER" id="PTHR22642">
    <property type="entry name" value="IMIDAZOLONEPROPIONASE"/>
    <property type="match status" value="1"/>
</dbReference>
<reference evidence="2" key="1">
    <citation type="submission" date="2022-08" db="EMBL/GenBank/DDBJ databases">
        <authorList>
            <person name="Gutierrez-Valencia J."/>
        </authorList>
    </citation>
    <scope>NUCLEOTIDE SEQUENCE</scope>
</reference>
<protein>
    <recommendedName>
        <fullName evidence="1">Amidohydrolase 3 domain-containing protein</fullName>
    </recommendedName>
</protein>
<sequence>MNLVVILSASIALGLAVLYLPLLNLSPPFDFRLSSSKSANQVPFAELVLKNGVIFTSDPSLPFADSMAVRNGRILGVGNYSSLQGLIGNDTQELNLQGKVVVPGFIDSHVHFIPGGLQMARVELRGVNQKAEFVSRVKEAVTKLPQGSWVLGGGWNNDLWGGELPMASWIDDFSRENPVWLTRMDGHMGLANSLALKLAGISSDSSEDPNGGTVMKTALGEPTGLLIDAAMKLVVALIPEVSVTERREALLRATGLALRRGVTTVVDFGRFFPGGSPEDPWEDFADVYQWADYSGKLRTRMCLFFPLETWSRVADFVKKSGRALSDWVYLGGVKAFADGSLGSNSALFHEPYFDEPQNYGLQLIDMERLFNMTAAADKLGLQVAVHAIGDKANDMVLEVYDSVVSANGKRDRRFRIEHAQHLAPGTVNLFGERQVFASVQPDHLLDDAGTAAKKLGTERAMRGSYLFHSLLASNAQLALGSDWPVANINPLGSIRTAMKRVPPDWGSAWNPAECLSLTDSLIAHTISAARACFLEDKLGSLSPGKFADFVILSIDSWDDFAAEGSASVEATYIDGVKAYP</sequence>
<accession>A0AAV0J684</accession>
<dbReference type="PANTHER" id="PTHR22642:SF2">
    <property type="entry name" value="PROTEIN LONG AFTER FAR-RED 3"/>
    <property type="match status" value="1"/>
</dbReference>
<dbReference type="Gene3D" id="3.20.20.140">
    <property type="entry name" value="Metal-dependent hydrolases"/>
    <property type="match status" value="1"/>
</dbReference>